<dbReference type="InterPro" id="IPR055394">
    <property type="entry name" value="Zn_ribbon_TiaS"/>
</dbReference>
<evidence type="ECO:0000313" key="12">
    <source>
        <dbReference type="Proteomes" id="UP000000663"/>
    </source>
</evidence>
<evidence type="ECO:0000256" key="1">
    <source>
        <dbReference type="ARBA" id="ARBA00022490"/>
    </source>
</evidence>
<dbReference type="CDD" id="cd04482">
    <property type="entry name" value="RPA2_OBF_like"/>
    <property type="match status" value="1"/>
</dbReference>
<dbReference type="GeneID" id="5144428"/>
<dbReference type="EMBL" id="AM114193">
    <property type="protein sequence ID" value="CAJ36698.1"/>
    <property type="molecule type" value="Genomic_DNA"/>
</dbReference>
<comment type="similarity">
    <text evidence="6">Belongs to the TiaS family.</text>
</comment>
<gene>
    <name evidence="6" type="primary">tiaS</name>
    <name evidence="11" type="ORF">RCIX1429</name>
</gene>
<keyword evidence="12" id="KW-1185">Reference proteome</keyword>
<dbReference type="eggNOG" id="arCOG01115">
    <property type="taxonomic scope" value="Archaea"/>
</dbReference>
<dbReference type="GO" id="GO:0005524">
    <property type="term" value="F:ATP binding"/>
    <property type="evidence" value="ECO:0007669"/>
    <property type="project" value="UniProtKB-KW"/>
</dbReference>
<evidence type="ECO:0000259" key="8">
    <source>
        <dbReference type="Pfam" id="PF08489"/>
    </source>
</evidence>
<feature type="domain" description="TiaS C-terminal zinc ribbon" evidence="10">
    <location>
        <begin position="349"/>
        <end position="388"/>
    </location>
</feature>
<dbReference type="Pfam" id="PF08489">
    <property type="entry name" value="TiaS_FLD"/>
    <property type="match status" value="1"/>
</dbReference>
<keyword evidence="5 6" id="KW-0067">ATP-binding</keyword>
<dbReference type="GO" id="GO:0003676">
    <property type="term" value="F:nucleic acid binding"/>
    <property type="evidence" value="ECO:0007669"/>
    <property type="project" value="InterPro"/>
</dbReference>
<comment type="subcellular location">
    <subcellularLocation>
        <location evidence="6">Cytoplasm</location>
    </subcellularLocation>
</comment>
<dbReference type="InterPro" id="IPR004365">
    <property type="entry name" value="NA-bd_OB_tRNA"/>
</dbReference>
<reference evidence="11 12" key="1">
    <citation type="journal article" date="2006" name="Science">
        <title>Genome of rice cluster I archaea -- the key methane producers in the rice rhizosphere.</title>
        <authorList>
            <person name="Erkel C."/>
            <person name="Kube M."/>
            <person name="Reinhardt R."/>
            <person name="Liesack W."/>
        </authorList>
    </citation>
    <scope>NUCLEOTIDE SEQUENCE [LARGE SCALE GENOMIC DNA]</scope>
    <source>
        <strain evidence="12">DSM 22066 / NBRC 105507 / MRE50</strain>
    </source>
</reference>
<dbReference type="HAMAP" id="MF_01892">
    <property type="entry name" value="tRNA_Ile2_agm2C_synt"/>
    <property type="match status" value="1"/>
</dbReference>
<evidence type="ECO:0000256" key="5">
    <source>
        <dbReference type="ARBA" id="ARBA00022840"/>
    </source>
</evidence>
<organism evidence="11 12">
    <name type="scientific">Methanocella arvoryzae (strain DSM 22066 / NBRC 105507 / MRE50)</name>
    <dbReference type="NCBI Taxonomy" id="351160"/>
    <lineage>
        <taxon>Archaea</taxon>
        <taxon>Methanobacteriati</taxon>
        <taxon>Methanobacteriota</taxon>
        <taxon>Stenosarchaea group</taxon>
        <taxon>Methanomicrobia</taxon>
        <taxon>Methanocellales</taxon>
        <taxon>Methanocellaceae</taxon>
        <taxon>Methanocella</taxon>
    </lineage>
</organism>
<comment type="catalytic activity">
    <reaction evidence="6">
        <text>cytidine(34) in tRNA(Ile2) + agmatine + ATP + H2O = 2-agmatinylcytidine(34) in tRNA(Ile2) + AMP + 2 phosphate + 2 H(+)</text>
        <dbReference type="Rhea" id="RHEA:43608"/>
        <dbReference type="Rhea" id="RHEA-COMP:10625"/>
        <dbReference type="Rhea" id="RHEA-COMP:10626"/>
        <dbReference type="ChEBI" id="CHEBI:15377"/>
        <dbReference type="ChEBI" id="CHEBI:15378"/>
        <dbReference type="ChEBI" id="CHEBI:30616"/>
        <dbReference type="ChEBI" id="CHEBI:43474"/>
        <dbReference type="ChEBI" id="CHEBI:58145"/>
        <dbReference type="ChEBI" id="CHEBI:82748"/>
        <dbReference type="ChEBI" id="CHEBI:83545"/>
        <dbReference type="ChEBI" id="CHEBI:456215"/>
        <dbReference type="EC" id="6.3.4.22"/>
    </reaction>
</comment>
<dbReference type="AlphaFoldDB" id="Q0W4J5"/>
<dbReference type="GO" id="GO:0016879">
    <property type="term" value="F:ligase activity, forming carbon-nitrogen bonds"/>
    <property type="evidence" value="ECO:0007669"/>
    <property type="project" value="UniProtKB-UniRule"/>
</dbReference>
<keyword evidence="3 6" id="KW-0819">tRNA processing</keyword>
<comment type="function">
    <text evidence="6">ATP-dependent agmatine transferase that catalyzes the formation of 2-agmatinylcytidine (agm2C) at the wobble position (C34) of tRNA(Ile2), converting the codon specificity from AUG to AUA.</text>
</comment>
<keyword evidence="4 6" id="KW-0547">Nucleotide-binding</keyword>
<keyword evidence="2 6" id="KW-0436">Ligase</keyword>
<accession>Q0W4J5</accession>
<dbReference type="Pfam" id="PF22641">
    <property type="entry name" value="TiaS_TCKD"/>
    <property type="match status" value="1"/>
</dbReference>
<feature type="domain" description="TiaS FLD" evidence="8">
    <location>
        <begin position="138"/>
        <end position="250"/>
    </location>
</feature>
<dbReference type="OrthoDB" id="39189at2157"/>
<dbReference type="GO" id="GO:0005737">
    <property type="term" value="C:cytoplasm"/>
    <property type="evidence" value="ECO:0007669"/>
    <property type="project" value="UniProtKB-SubCell"/>
</dbReference>
<evidence type="ECO:0000256" key="3">
    <source>
        <dbReference type="ARBA" id="ARBA00022694"/>
    </source>
</evidence>
<dbReference type="Gene3D" id="3.30.70.2200">
    <property type="match status" value="1"/>
</dbReference>
<dbReference type="STRING" id="351160.RCIX1429"/>
<dbReference type="PATRIC" id="fig|351160.9.peg.1570"/>
<dbReference type="Gene3D" id="3.90.600.20">
    <property type="match status" value="1"/>
</dbReference>
<dbReference type="Pfam" id="PF23783">
    <property type="entry name" value="Zn_ribbon_TiaS"/>
    <property type="match status" value="1"/>
</dbReference>
<dbReference type="GO" id="GO:0002101">
    <property type="term" value="P:tRNA wobble cytosine modification"/>
    <property type="evidence" value="ECO:0007669"/>
    <property type="project" value="UniProtKB-UniRule"/>
</dbReference>
<dbReference type="EC" id="6.3.4.22" evidence="6"/>
<dbReference type="InterPro" id="IPR013696">
    <property type="entry name" value="TiaS_FLD"/>
</dbReference>
<evidence type="ECO:0000259" key="9">
    <source>
        <dbReference type="Pfam" id="PF22641"/>
    </source>
</evidence>
<dbReference type="Pfam" id="PF01336">
    <property type="entry name" value="tRNA_anti-codon"/>
    <property type="match status" value="1"/>
</dbReference>
<feature type="domain" description="TiaS-like TCKD" evidence="9">
    <location>
        <begin position="3"/>
        <end position="73"/>
    </location>
</feature>
<dbReference type="PANTHER" id="PTHR40705">
    <property type="entry name" value="TRNA(ILE2) 2-AGMATINYLCYTIDINE SYNTHETASE TIAS"/>
    <property type="match status" value="1"/>
</dbReference>
<evidence type="ECO:0000256" key="2">
    <source>
        <dbReference type="ARBA" id="ARBA00022598"/>
    </source>
</evidence>
<evidence type="ECO:0000313" key="11">
    <source>
        <dbReference type="EMBL" id="CAJ36698.1"/>
    </source>
</evidence>
<sequence>MLYVGLDDTDSKLGMCTTYLAAVLAERLAKFGLVGFPRLIRFNPNIKYKTRGNAGLALALDAGPGAMDEVERIALAAVKEHARLEDENTNPGVVLYCGEITQELKDYALRVVRDVVEISEAEALAEKYGMRVHKFKIGRGIIGALGAICMDLYDHTYELLAYRMPENYEKPRQLDRSSVYAMDAATYPDTWDNVDLHNKVIVFSPHTPDPVLYGIRGNSPDVLLKAQRMLVTEPVERCQIFITNQGTDMHLLSVGSIVEAKDDRSYILKGKVTQAPHTIEGGHVFFEIGDKTGVLKCSAFEPTKNFREIVRKLVPGDEVKVYGSVKDRTVNLEKLEIVNLVPLTRTVSPVCPQCGRHMESAGAGQGYRCRKCKTKAPGQITQEIERDLKFGLYEVPPTARRHLAKQIIRIAEPWCAMHPSR</sequence>
<evidence type="ECO:0000259" key="10">
    <source>
        <dbReference type="Pfam" id="PF23783"/>
    </source>
</evidence>
<dbReference type="PANTHER" id="PTHR40705:SF1">
    <property type="entry name" value="TRNA(ILE2) 2-AGMATINYLCYTIDINE SYNTHETASE TIAS"/>
    <property type="match status" value="1"/>
</dbReference>
<dbReference type="InterPro" id="IPR053870">
    <property type="entry name" value="TiaS-like_TCKD"/>
</dbReference>
<protein>
    <recommendedName>
        <fullName evidence="6">tRNA(Ile2) 2-agmatinylcytidine synthetase TiaS</fullName>
        <shortName evidence="6">tRNA(Ile2)-agm2C synthetase</shortName>
        <ecNumber evidence="6">6.3.4.22</ecNumber>
    </recommendedName>
    <alternativeName>
        <fullName evidence="6">tRNA(Ile2) agmatidine synthetase</fullName>
    </alternativeName>
</protein>
<dbReference type="Gene3D" id="2.40.50.1010">
    <property type="match status" value="1"/>
</dbReference>
<name>Q0W4J5_METAR</name>
<dbReference type="InterPro" id="IPR024913">
    <property type="entry name" value="tRNA_Ile2__agm2C_synt"/>
</dbReference>
<dbReference type="Proteomes" id="UP000000663">
    <property type="component" value="Chromosome"/>
</dbReference>
<proteinExistence type="inferred from homology"/>
<dbReference type="RefSeq" id="WP_012035853.1">
    <property type="nucleotide sequence ID" value="NC_009464.1"/>
</dbReference>
<evidence type="ECO:0000259" key="7">
    <source>
        <dbReference type="Pfam" id="PF01336"/>
    </source>
</evidence>
<dbReference type="KEGG" id="rci:RCIX1429"/>
<evidence type="ECO:0000256" key="6">
    <source>
        <dbReference type="HAMAP-Rule" id="MF_01892"/>
    </source>
</evidence>
<feature type="domain" description="OB" evidence="7">
    <location>
        <begin position="268"/>
        <end position="337"/>
    </location>
</feature>
<keyword evidence="1 6" id="KW-0963">Cytoplasm</keyword>
<evidence type="ECO:0000256" key="4">
    <source>
        <dbReference type="ARBA" id="ARBA00022741"/>
    </source>
</evidence>